<dbReference type="Proteomes" id="UP000481360">
    <property type="component" value="Unassembled WGS sequence"/>
</dbReference>
<organism evidence="2 3">
    <name type="scientific">Lentzea alba</name>
    <dbReference type="NCBI Taxonomy" id="2714351"/>
    <lineage>
        <taxon>Bacteria</taxon>
        <taxon>Bacillati</taxon>
        <taxon>Actinomycetota</taxon>
        <taxon>Actinomycetes</taxon>
        <taxon>Pseudonocardiales</taxon>
        <taxon>Pseudonocardiaceae</taxon>
        <taxon>Lentzea</taxon>
    </lineage>
</organism>
<evidence type="ECO:0008006" key="4">
    <source>
        <dbReference type="Google" id="ProtNLM"/>
    </source>
</evidence>
<feature type="chain" id="PRO_5028829835" description="SH3 domain-containing protein" evidence="1">
    <location>
        <begin position="33"/>
        <end position="127"/>
    </location>
</feature>
<keyword evidence="1" id="KW-0732">Signal</keyword>
<gene>
    <name evidence="2" type="ORF">G7043_44010</name>
</gene>
<name>A0A7C9VZC4_9PSEU</name>
<sequence length="127" mass="13616">MGTRLRKFGAGLAAFMLATTGASIFTASPAVAAVPCGPSAPDKDTRIAQTVNKDPRFPLGVQMRTGPGLNCDPIVRVPWEAWVDLNCFRRGDSVNGVTTWSAVRFAQHFGWISDYHLSGQGSNFNCG</sequence>
<dbReference type="EMBL" id="JAAMPJ010000018">
    <property type="protein sequence ID" value="NGY65875.1"/>
    <property type="molecule type" value="Genomic_DNA"/>
</dbReference>
<evidence type="ECO:0000313" key="2">
    <source>
        <dbReference type="EMBL" id="NGY65875.1"/>
    </source>
</evidence>
<protein>
    <recommendedName>
        <fullName evidence="4">SH3 domain-containing protein</fullName>
    </recommendedName>
</protein>
<dbReference type="RefSeq" id="WP_166055043.1">
    <property type="nucleotide sequence ID" value="NZ_JAAMPJ010000018.1"/>
</dbReference>
<accession>A0A7C9VZC4</accession>
<evidence type="ECO:0000256" key="1">
    <source>
        <dbReference type="SAM" id="SignalP"/>
    </source>
</evidence>
<proteinExistence type="predicted"/>
<dbReference type="AlphaFoldDB" id="A0A7C9VZC4"/>
<evidence type="ECO:0000313" key="3">
    <source>
        <dbReference type="Proteomes" id="UP000481360"/>
    </source>
</evidence>
<comment type="caution">
    <text evidence="2">The sequence shown here is derived from an EMBL/GenBank/DDBJ whole genome shotgun (WGS) entry which is preliminary data.</text>
</comment>
<reference evidence="2 3" key="1">
    <citation type="submission" date="2020-03" db="EMBL/GenBank/DDBJ databases">
        <title>Isolation and identification of active actinomycetes.</title>
        <authorList>
            <person name="Sun X."/>
        </authorList>
    </citation>
    <scope>NUCLEOTIDE SEQUENCE [LARGE SCALE GENOMIC DNA]</scope>
    <source>
        <strain evidence="2 3">NEAU-D13</strain>
    </source>
</reference>
<feature type="signal peptide" evidence="1">
    <location>
        <begin position="1"/>
        <end position="32"/>
    </location>
</feature>
<keyword evidence="3" id="KW-1185">Reference proteome</keyword>